<dbReference type="Pfam" id="PF01068">
    <property type="entry name" value="DNA_ligase_A_M"/>
    <property type="match status" value="1"/>
</dbReference>
<dbReference type="GO" id="GO:0006303">
    <property type="term" value="P:double-strand break repair via nonhomologous end joining"/>
    <property type="evidence" value="ECO:0007669"/>
    <property type="project" value="TreeGrafter"/>
</dbReference>
<dbReference type="GO" id="GO:0006310">
    <property type="term" value="P:DNA recombination"/>
    <property type="evidence" value="ECO:0007669"/>
    <property type="project" value="InterPro"/>
</dbReference>
<feature type="compositionally biased region" description="Polar residues" evidence="6">
    <location>
        <begin position="884"/>
        <end position="895"/>
    </location>
</feature>
<keyword evidence="5" id="KW-0539">Nucleus</keyword>
<evidence type="ECO:0000256" key="5">
    <source>
        <dbReference type="ARBA" id="ARBA00023242"/>
    </source>
</evidence>
<proteinExistence type="inferred from homology"/>
<evidence type="ECO:0000256" key="4">
    <source>
        <dbReference type="ARBA" id="ARBA00022840"/>
    </source>
</evidence>
<feature type="compositionally biased region" description="Basic and acidic residues" evidence="6">
    <location>
        <begin position="898"/>
        <end position="908"/>
    </location>
</feature>
<dbReference type="InterPro" id="IPR012340">
    <property type="entry name" value="NA-bd_OB-fold"/>
</dbReference>
<dbReference type="Gene3D" id="1.10.3260.10">
    <property type="entry name" value="DNA ligase, ATP-dependent, N-terminal domain"/>
    <property type="match status" value="1"/>
</dbReference>
<dbReference type="Gene3D" id="3.30.470.30">
    <property type="entry name" value="DNA ligase/mRNA capping enzyme"/>
    <property type="match status" value="1"/>
</dbReference>
<sequence>MATLHSTSTTSSGPQDITFSQFCSYLESIATRKPRKSGTTTTTTRYDTSNKAASDFQNWAHQFKWNQIPKQTGKIIFRLLFPDQDIRRKYGLQETRLGSYLGMIFAVSTKSGHRGEPLVKWDSVQEDEQGIERGKPGCLGLELQKIIQDLPRDDTESPTLAVVDRLLDELAVLSNWSNIGKHPFRKPYRRPTFILQDLYQSLSPREAAYMTQIILKDLRPLLSPLTSSSTYRSLVDYDSKAFEGISPYWMMKAWHWAMPRIYRAKADFDTAADLCERFPRDTKELPADLEQLLRSLTKPQLGTPVNIPKAVKASGPCLAAPLSKLTGQVWAETKMDGERMQIHIDTSKPHDRQIQIFSKSHRDSTKERAPTHNVIRAALGLDSDSTSEDFVSNPRPDILEPITSGIFEAEMVAWNKSQCQVDEFWRISELKLKPWQKPKRDDHIEQNIDQSTSAFTESQIGEMDTQQLSDIESRHLAICFFDVLYLNEKSLVERKLRVPVLHISHFIDQIITSCIPPTGPYNERRQVLENCIHVIPHYSMLVERKSFDFSRDSARDALREHYATVIADRHEGLMLKTAESIYNDSRSEHKWLKVKKDYIQGCGDTADYAIIGAAWDSKRGRELGVPTSTFTSWYIGLCDNLLDIKRDPNIRPNFQVVFTSLSYGLTRKQLEKANRIAKDIESEPHNSKALRSWPFTYEIASGLAKPTTIFKEPLVFELMGSGFTKGSRIKEYELRWPRITKLHGVEERHWTTAVDLEEHNEMAKRATDPKLLKIADLVSGGSQDKAENGYKAEVEHWNDKLERSDLKWLTGSASKSRSELAATPARLIAPTPVNQATPSRIQEKTASPQTSSVSSRTSNSIPLISREKHNPKPDRQGEFRPRIASTSTSADSRVMNNAHEKPPRDGTPKKVLPIRTTDSTIPSLKRKASGSSDAPTTPKDNPLRRPRLVTFIDPGKAPPANPKNRPEPDPKRRKTYNLRSPSKVPPDKAKFPGLTAHRDASTPRKNVSSQETSSSAPQTPRKRASPIEILDTPPESRPSIKTRVHVATSSVTPTTQTRVQLTSCSVTPKQHDYFAHDLLDIEKFAAPSFGGLGSNLTPLKTPTTPIAKVTDQASSTLSTLGPIASTSISTPRNQFTTDALPSDDARMSSVSSRSSVPSVPHGASEIEASGSAKVDPPELDRTDVTDSTTPPWHRNPNVRWCLVHDEQNYGIQGPRFGSINKLLEALEVDHPNELSDSKIDHTHSDPFSYIFIDNPTHSSLSRIHKQVFYSELSNPHIGIVAYDAKVLKLLNQDHMSWNQFELFRINPHRKS</sequence>
<keyword evidence="3" id="KW-0547">Nucleotide-binding</keyword>
<reference evidence="8" key="1">
    <citation type="submission" date="2017-12" db="EMBL/GenBank/DDBJ databases">
        <title>Gene loss provides genomic basis for host adaptation in cereal stripe rust fungi.</title>
        <authorList>
            <person name="Xia C."/>
        </authorList>
    </citation>
    <scope>NUCLEOTIDE SEQUENCE [LARGE SCALE GENOMIC DNA]</scope>
    <source>
        <strain evidence="8">93-210</strain>
    </source>
</reference>
<dbReference type="SUPFAM" id="SSF56091">
    <property type="entry name" value="DNA ligase/mRNA capping enzyme, catalytic domain"/>
    <property type="match status" value="1"/>
</dbReference>
<evidence type="ECO:0000259" key="7">
    <source>
        <dbReference type="PROSITE" id="PS50160"/>
    </source>
</evidence>
<feature type="compositionally biased region" description="Basic and acidic residues" evidence="6">
    <location>
        <begin position="865"/>
        <end position="881"/>
    </location>
</feature>
<protein>
    <recommendedName>
        <fullName evidence="7">ATP-dependent DNA ligase family profile domain-containing protein</fullName>
    </recommendedName>
</protein>
<dbReference type="GO" id="GO:0005524">
    <property type="term" value="F:ATP binding"/>
    <property type="evidence" value="ECO:0007669"/>
    <property type="project" value="UniProtKB-KW"/>
</dbReference>
<dbReference type="InterPro" id="IPR029710">
    <property type="entry name" value="LIG4"/>
</dbReference>
<dbReference type="PROSITE" id="PS00697">
    <property type="entry name" value="DNA_LIGASE_A1"/>
    <property type="match status" value="1"/>
</dbReference>
<feature type="region of interest" description="Disordered" evidence="6">
    <location>
        <begin position="817"/>
        <end position="1051"/>
    </location>
</feature>
<dbReference type="VEuPathDB" id="FungiDB:PSHT_10595"/>
<accession>A0A2S4UF39</accession>
<organism evidence="8 9">
    <name type="scientific">Puccinia striiformis</name>
    <dbReference type="NCBI Taxonomy" id="27350"/>
    <lineage>
        <taxon>Eukaryota</taxon>
        <taxon>Fungi</taxon>
        <taxon>Dikarya</taxon>
        <taxon>Basidiomycota</taxon>
        <taxon>Pucciniomycotina</taxon>
        <taxon>Pucciniomycetes</taxon>
        <taxon>Pucciniales</taxon>
        <taxon>Pucciniaceae</taxon>
        <taxon>Puccinia</taxon>
    </lineage>
</organism>
<evidence type="ECO:0000256" key="1">
    <source>
        <dbReference type="ARBA" id="ARBA00007572"/>
    </source>
</evidence>
<dbReference type="Proteomes" id="UP000239156">
    <property type="component" value="Unassembled WGS sequence"/>
</dbReference>
<feature type="domain" description="ATP-dependent DNA ligase family profile" evidence="7">
    <location>
        <begin position="469"/>
        <end position="639"/>
    </location>
</feature>
<keyword evidence="2" id="KW-0436">Ligase</keyword>
<feature type="compositionally biased region" description="Low complexity" evidence="6">
    <location>
        <begin position="1148"/>
        <end position="1160"/>
    </location>
</feature>
<dbReference type="InterPro" id="IPR012308">
    <property type="entry name" value="DNA_ligase_ATP-dep_N"/>
</dbReference>
<dbReference type="PANTHER" id="PTHR45997:SF2">
    <property type="entry name" value="ATP DEPENDENT DNA LIGASE DOMAIN PROTEIN (AFU_ORTHOLOGUE AFUA_5G02430)"/>
    <property type="match status" value="1"/>
</dbReference>
<dbReference type="GO" id="GO:0003677">
    <property type="term" value="F:DNA binding"/>
    <property type="evidence" value="ECO:0007669"/>
    <property type="project" value="InterPro"/>
</dbReference>
<evidence type="ECO:0000313" key="8">
    <source>
        <dbReference type="EMBL" id="POV95811.1"/>
    </source>
</evidence>
<feature type="compositionally biased region" description="Polar residues" evidence="6">
    <location>
        <begin position="929"/>
        <end position="939"/>
    </location>
</feature>
<comment type="caution">
    <text evidence="8">The sequence shown here is derived from an EMBL/GenBank/DDBJ whole genome shotgun (WGS) entry which is preliminary data.</text>
</comment>
<dbReference type="PANTHER" id="PTHR45997">
    <property type="entry name" value="DNA LIGASE 4"/>
    <property type="match status" value="1"/>
</dbReference>
<gene>
    <name evidence="8" type="ORF">PSTT_16012</name>
</gene>
<feature type="compositionally biased region" description="Polar residues" evidence="6">
    <location>
        <begin position="1003"/>
        <end position="1018"/>
    </location>
</feature>
<feature type="region of interest" description="Disordered" evidence="6">
    <location>
        <begin position="1123"/>
        <end position="1191"/>
    </location>
</feature>
<dbReference type="InterPro" id="IPR012310">
    <property type="entry name" value="DNA_ligase_ATP-dep_cent"/>
</dbReference>
<dbReference type="InterPro" id="IPR016059">
    <property type="entry name" value="DNA_ligase_ATP-dep_CS"/>
</dbReference>
<dbReference type="GO" id="GO:0032807">
    <property type="term" value="C:DNA ligase IV complex"/>
    <property type="evidence" value="ECO:0007669"/>
    <property type="project" value="TreeGrafter"/>
</dbReference>
<evidence type="ECO:0000256" key="6">
    <source>
        <dbReference type="SAM" id="MobiDB-lite"/>
    </source>
</evidence>
<name>A0A2S4UF39_9BASI</name>
<dbReference type="PROSITE" id="PS00333">
    <property type="entry name" value="DNA_LIGASE_A2"/>
    <property type="match status" value="1"/>
</dbReference>
<dbReference type="Gene3D" id="2.40.50.140">
    <property type="entry name" value="Nucleic acid-binding proteins"/>
    <property type="match status" value="1"/>
</dbReference>
<evidence type="ECO:0000256" key="2">
    <source>
        <dbReference type="ARBA" id="ARBA00022598"/>
    </source>
</evidence>
<dbReference type="VEuPathDB" id="FungiDB:PSTT_16012"/>
<feature type="compositionally biased region" description="Basic and acidic residues" evidence="6">
    <location>
        <begin position="1175"/>
        <end position="1184"/>
    </location>
</feature>
<feature type="compositionally biased region" description="Polar residues" evidence="6">
    <location>
        <begin position="1123"/>
        <end position="1139"/>
    </location>
</feature>
<dbReference type="PROSITE" id="PS50160">
    <property type="entry name" value="DNA_LIGASE_A3"/>
    <property type="match status" value="1"/>
</dbReference>
<evidence type="ECO:0000256" key="3">
    <source>
        <dbReference type="ARBA" id="ARBA00022741"/>
    </source>
</evidence>
<evidence type="ECO:0000313" key="9">
    <source>
        <dbReference type="Proteomes" id="UP000239156"/>
    </source>
</evidence>
<dbReference type="GO" id="GO:0006297">
    <property type="term" value="P:nucleotide-excision repair, DNA gap filling"/>
    <property type="evidence" value="ECO:0007669"/>
    <property type="project" value="TreeGrafter"/>
</dbReference>
<dbReference type="EMBL" id="PKSL01000325">
    <property type="protein sequence ID" value="POV95811.1"/>
    <property type="molecule type" value="Genomic_DNA"/>
</dbReference>
<feature type="compositionally biased region" description="Basic and acidic residues" evidence="6">
    <location>
        <begin position="985"/>
        <end position="1002"/>
    </location>
</feature>
<dbReference type="Pfam" id="PF04675">
    <property type="entry name" value="DNA_ligase_A_N"/>
    <property type="match status" value="1"/>
</dbReference>
<keyword evidence="9" id="KW-1185">Reference proteome</keyword>
<feature type="compositionally biased region" description="Low complexity" evidence="6">
    <location>
        <begin position="845"/>
        <end position="860"/>
    </location>
</feature>
<keyword evidence="4" id="KW-0067">ATP-binding</keyword>
<dbReference type="GO" id="GO:0003910">
    <property type="term" value="F:DNA ligase (ATP) activity"/>
    <property type="evidence" value="ECO:0007669"/>
    <property type="project" value="InterPro"/>
</dbReference>
<dbReference type="InterPro" id="IPR036599">
    <property type="entry name" value="DNA_ligase_N_sf"/>
</dbReference>
<comment type="similarity">
    <text evidence="1">Belongs to the ATP-dependent DNA ligase family.</text>
</comment>